<name>A0AB36FZE5_ALTMA</name>
<comment type="caution">
    <text evidence="1">The sequence shown here is derived from an EMBL/GenBank/DDBJ whole genome shotgun (WGS) entry which is preliminary data.</text>
</comment>
<protein>
    <submittedName>
        <fullName evidence="1">Uncharacterized protein</fullName>
    </submittedName>
</protein>
<dbReference type="Proteomes" id="UP000095392">
    <property type="component" value="Unassembled WGS sequence"/>
</dbReference>
<dbReference type="EMBL" id="MIPY01000010">
    <property type="protein sequence ID" value="OES32889.1"/>
    <property type="molecule type" value="Genomic_DNA"/>
</dbReference>
<proteinExistence type="predicted"/>
<gene>
    <name evidence="1" type="ORF">BFV95_1890</name>
</gene>
<evidence type="ECO:0000313" key="2">
    <source>
        <dbReference type="Proteomes" id="UP000095392"/>
    </source>
</evidence>
<keyword evidence="2" id="KW-1185">Reference proteome</keyword>
<organism evidence="1 2">
    <name type="scientific">Alteromonas macleodii</name>
    <name type="common">Pseudoalteromonas macleodii</name>
    <dbReference type="NCBI Taxonomy" id="28108"/>
    <lineage>
        <taxon>Bacteria</taxon>
        <taxon>Pseudomonadati</taxon>
        <taxon>Pseudomonadota</taxon>
        <taxon>Gammaproteobacteria</taxon>
        <taxon>Alteromonadales</taxon>
        <taxon>Alteromonadaceae</taxon>
        <taxon>Alteromonas/Salinimonas group</taxon>
        <taxon>Alteromonas</taxon>
    </lineage>
</organism>
<reference evidence="1 2" key="1">
    <citation type="submission" date="2016-09" db="EMBL/GenBank/DDBJ databases">
        <title>Draft Genome Sequence of four Alteromonas macleodii strains isolated from copper coupons and grown long-term at elevated copper levels.</title>
        <authorList>
            <person name="Cusick K."/>
            <person name="Dale J."/>
            <person name="Little B."/>
            <person name="Biffinger J."/>
        </authorList>
    </citation>
    <scope>NUCLEOTIDE SEQUENCE [LARGE SCALE GENOMIC DNA]</scope>
    <source>
        <strain evidence="1 2">KCP01</strain>
    </source>
</reference>
<sequence>MSLCQLSYLFRYAFHCSLQRTMKKHGEEQTKEFSKQQGKEHAFLSRFHC</sequence>
<accession>A0AB36FZE5</accession>
<dbReference type="AlphaFoldDB" id="A0AB36FZE5"/>
<evidence type="ECO:0000313" key="1">
    <source>
        <dbReference type="EMBL" id="OES32889.1"/>
    </source>
</evidence>